<evidence type="ECO:0000313" key="1">
    <source>
        <dbReference type="Proteomes" id="UP000095283"/>
    </source>
</evidence>
<organism evidence="1 2">
    <name type="scientific">Heterorhabditis bacteriophora</name>
    <name type="common">Entomopathogenic nematode worm</name>
    <dbReference type="NCBI Taxonomy" id="37862"/>
    <lineage>
        <taxon>Eukaryota</taxon>
        <taxon>Metazoa</taxon>
        <taxon>Ecdysozoa</taxon>
        <taxon>Nematoda</taxon>
        <taxon>Chromadorea</taxon>
        <taxon>Rhabditida</taxon>
        <taxon>Rhabditina</taxon>
        <taxon>Rhabditomorpha</taxon>
        <taxon>Strongyloidea</taxon>
        <taxon>Heterorhabditidae</taxon>
        <taxon>Heterorhabditis</taxon>
    </lineage>
</organism>
<protein>
    <submittedName>
        <fullName evidence="2">Uncharacterized protein</fullName>
    </submittedName>
</protein>
<name>A0A1I7WGP2_HETBA</name>
<evidence type="ECO:0000313" key="2">
    <source>
        <dbReference type="WBParaSite" id="Hba_04103"/>
    </source>
</evidence>
<sequence>MLSLFSMLLCPLRWRGNGVCYKTYHDKQRQ</sequence>
<keyword evidence="1" id="KW-1185">Reference proteome</keyword>
<proteinExistence type="predicted"/>
<accession>A0A1I7WGP2</accession>
<dbReference type="AlphaFoldDB" id="A0A1I7WGP2"/>
<reference evidence="2" key="1">
    <citation type="submission" date="2016-11" db="UniProtKB">
        <authorList>
            <consortium name="WormBaseParasite"/>
        </authorList>
    </citation>
    <scope>IDENTIFICATION</scope>
</reference>
<dbReference type="WBParaSite" id="Hba_04103">
    <property type="protein sequence ID" value="Hba_04103"/>
    <property type="gene ID" value="Hba_04103"/>
</dbReference>
<dbReference type="Proteomes" id="UP000095283">
    <property type="component" value="Unplaced"/>
</dbReference>